<reference evidence="1" key="1">
    <citation type="journal article" date="2015" name="Nature">
        <title>Complex archaea that bridge the gap between prokaryotes and eukaryotes.</title>
        <authorList>
            <person name="Spang A."/>
            <person name="Saw J.H."/>
            <person name="Jorgensen S.L."/>
            <person name="Zaremba-Niedzwiedzka K."/>
            <person name="Martijn J."/>
            <person name="Lind A.E."/>
            <person name="van Eijk R."/>
            <person name="Schleper C."/>
            <person name="Guy L."/>
            <person name="Ettema T.J."/>
        </authorList>
    </citation>
    <scope>NUCLEOTIDE SEQUENCE</scope>
</reference>
<feature type="non-terminal residue" evidence="1">
    <location>
        <position position="1"/>
    </location>
</feature>
<organism evidence="1">
    <name type="scientific">marine sediment metagenome</name>
    <dbReference type="NCBI Taxonomy" id="412755"/>
    <lineage>
        <taxon>unclassified sequences</taxon>
        <taxon>metagenomes</taxon>
        <taxon>ecological metagenomes</taxon>
    </lineage>
</organism>
<accession>A0A0F9AAB3</accession>
<sequence length="378" mass="38362">VDTDALVAGVVTNAQGADVASDVAAMIDGNNRVDVGSWLGTAVGANTAGIPKVDIQLIRNNGNAATSLTRIYGNNAINGTADSGTVNTMVDSSLTQPDGAWNGGILQFTTGNNDKFSFVVTDFDAASDTVTFTPDAPNAVANGDVYVIVSSLAMANIAAINNGAMAAANLELQYDGSTGLVGDTFPAPQSQVGAIAIGSGGLAVVAESATITTGTETLTYTSTEELDGATHDVAAAGGATDFYYQFDVGSSGVATELHWFGYAQSNNDSYAVKAYDWLSAGFKQIGTLAGGNGSTVSEHAFVPTTAMTGTGANVGKVRLQFTSADGTEIFTDRVICEFTQAAQGIANGSTITLGAATGRTNLVGRDWILALGGQDITN</sequence>
<evidence type="ECO:0000313" key="1">
    <source>
        <dbReference type="EMBL" id="KKK69196.1"/>
    </source>
</evidence>
<protein>
    <submittedName>
        <fullName evidence="1">Uncharacterized protein</fullName>
    </submittedName>
</protein>
<comment type="caution">
    <text evidence="1">The sequence shown here is derived from an EMBL/GenBank/DDBJ whole genome shotgun (WGS) entry which is preliminary data.</text>
</comment>
<feature type="non-terminal residue" evidence="1">
    <location>
        <position position="378"/>
    </location>
</feature>
<dbReference type="AlphaFoldDB" id="A0A0F9AAB3"/>
<proteinExistence type="predicted"/>
<gene>
    <name evidence="1" type="ORF">LCGC14_2936460</name>
</gene>
<name>A0A0F9AAB3_9ZZZZ</name>
<dbReference type="EMBL" id="LAZR01058769">
    <property type="protein sequence ID" value="KKK69196.1"/>
    <property type="molecule type" value="Genomic_DNA"/>
</dbReference>